<dbReference type="AlphaFoldDB" id="A0A663EK58"/>
<sequence length="62" mass="6823">MRVLCAVFAVLLLFSLATPGYGQSKGTCDGYCSYVCAKRDEWTFSQSCAKMYCCIPPPKKGK</sequence>
<dbReference type="InParanoid" id="A0A663EK58"/>
<dbReference type="Proteomes" id="UP000472275">
    <property type="component" value="Chromosome 15"/>
</dbReference>
<dbReference type="Gene3D" id="3.10.360.10">
    <property type="entry name" value="Antimicrobial Peptide, Beta-defensin 2, Chain A"/>
    <property type="match status" value="1"/>
</dbReference>
<dbReference type="RefSeq" id="XP_029892615.1">
    <property type="nucleotide sequence ID" value="XM_030036755.1"/>
</dbReference>
<dbReference type="Ensembl" id="ENSACCT00020012825.1">
    <property type="protein sequence ID" value="ENSACCP00020012269.1"/>
    <property type="gene ID" value="ENSACCG00020008434.1"/>
</dbReference>
<feature type="signal peptide" evidence="1">
    <location>
        <begin position="1"/>
        <end position="22"/>
    </location>
</feature>
<reference evidence="2" key="2">
    <citation type="submission" date="2025-09" db="UniProtKB">
        <authorList>
            <consortium name="Ensembl"/>
        </authorList>
    </citation>
    <scope>IDENTIFICATION</scope>
</reference>
<dbReference type="GeneTree" id="ENSGT01040000240860"/>
<feature type="chain" id="PRO_5025429199" evidence="1">
    <location>
        <begin position="23"/>
        <end position="62"/>
    </location>
</feature>
<reference evidence="2" key="1">
    <citation type="submission" date="2025-08" db="UniProtKB">
        <authorList>
            <consortium name="Ensembl"/>
        </authorList>
    </citation>
    <scope>IDENTIFICATION</scope>
</reference>
<accession>A0A663EK58</accession>
<keyword evidence="1" id="KW-0732">Signal</keyword>
<organism evidence="2 3">
    <name type="scientific">Aquila chrysaetos chrysaetos</name>
    <dbReference type="NCBI Taxonomy" id="223781"/>
    <lineage>
        <taxon>Eukaryota</taxon>
        <taxon>Metazoa</taxon>
        <taxon>Chordata</taxon>
        <taxon>Craniata</taxon>
        <taxon>Vertebrata</taxon>
        <taxon>Euteleostomi</taxon>
        <taxon>Archelosauria</taxon>
        <taxon>Archosauria</taxon>
        <taxon>Dinosauria</taxon>
        <taxon>Saurischia</taxon>
        <taxon>Theropoda</taxon>
        <taxon>Coelurosauria</taxon>
        <taxon>Aves</taxon>
        <taxon>Neognathae</taxon>
        <taxon>Neoaves</taxon>
        <taxon>Telluraves</taxon>
        <taxon>Accipitrimorphae</taxon>
        <taxon>Accipitriformes</taxon>
        <taxon>Accipitridae</taxon>
        <taxon>Accipitrinae</taxon>
        <taxon>Aquila</taxon>
    </lineage>
</organism>
<protein>
    <submittedName>
        <fullName evidence="2">Small basic protein 1-like</fullName>
    </submittedName>
</protein>
<name>A0A663EK58_AQUCH</name>
<dbReference type="KEGG" id="achc:115350814"/>
<gene>
    <name evidence="2" type="primary">LOC115350814</name>
</gene>
<dbReference type="GeneID" id="115350814"/>
<keyword evidence="3" id="KW-1185">Reference proteome</keyword>
<evidence type="ECO:0000256" key="1">
    <source>
        <dbReference type="SAM" id="SignalP"/>
    </source>
</evidence>
<evidence type="ECO:0000313" key="2">
    <source>
        <dbReference type="Ensembl" id="ENSACCP00020012269.1"/>
    </source>
</evidence>
<evidence type="ECO:0000313" key="3">
    <source>
        <dbReference type="Proteomes" id="UP000472275"/>
    </source>
</evidence>
<dbReference type="OrthoDB" id="9382832at2759"/>
<proteinExistence type="predicted"/>